<dbReference type="SUPFAM" id="SSF56349">
    <property type="entry name" value="DNA breaking-rejoining enzymes"/>
    <property type="match status" value="1"/>
</dbReference>
<reference evidence="9 10" key="1">
    <citation type="journal article" date="2016" name="Nat. Microbiol.">
        <title>The Mouse Intestinal Bacterial Collection (miBC) provides host-specific insight into cultured diversity and functional potential of the gut microbiota.</title>
        <authorList>
            <person name="Lagkouvardos I."/>
            <person name="Pukall R."/>
            <person name="Abt B."/>
            <person name="Foesel B.U."/>
            <person name="Meier-Kolthoff J.P."/>
            <person name="Kumar N."/>
            <person name="Bresciani A."/>
            <person name="Martinez I."/>
            <person name="Just S."/>
            <person name="Ziegler C."/>
            <person name="Brugiroux S."/>
            <person name="Garzetti D."/>
            <person name="Wenning M."/>
            <person name="Bui T.P."/>
            <person name="Wang J."/>
            <person name="Hugenholtz F."/>
            <person name="Plugge C.M."/>
            <person name="Peterson D.A."/>
            <person name="Hornef M.W."/>
            <person name="Baines J.F."/>
            <person name="Smidt H."/>
            <person name="Walter J."/>
            <person name="Kristiansen K."/>
            <person name="Nielsen H.B."/>
            <person name="Haller D."/>
            <person name="Overmann J."/>
            <person name="Stecher B."/>
            <person name="Clavel T."/>
        </authorList>
    </citation>
    <scope>NUCLEOTIDE SEQUENCE [LARGE SCALE GENOMIC DNA]</scope>
    <source>
        <strain evidence="9 10">DSM 28560</strain>
    </source>
</reference>
<keyword evidence="5" id="KW-0233">DNA recombination</keyword>
<dbReference type="Gene3D" id="1.10.150.130">
    <property type="match status" value="1"/>
</dbReference>
<evidence type="ECO:0000256" key="6">
    <source>
        <dbReference type="PROSITE-ProRule" id="PRU01248"/>
    </source>
</evidence>
<evidence type="ECO:0000256" key="2">
    <source>
        <dbReference type="ARBA" id="ARBA00008857"/>
    </source>
</evidence>
<evidence type="ECO:0000256" key="1">
    <source>
        <dbReference type="ARBA" id="ARBA00003283"/>
    </source>
</evidence>
<organism evidence="9 10">
    <name type="scientific">Extibacter muris</name>
    <dbReference type="NCBI Taxonomy" id="1796622"/>
    <lineage>
        <taxon>Bacteria</taxon>
        <taxon>Bacillati</taxon>
        <taxon>Bacillota</taxon>
        <taxon>Clostridia</taxon>
        <taxon>Lachnospirales</taxon>
        <taxon>Lachnospiraceae</taxon>
        <taxon>Extibacter</taxon>
    </lineage>
</organism>
<dbReference type="InterPro" id="IPR013762">
    <property type="entry name" value="Integrase-like_cat_sf"/>
</dbReference>
<protein>
    <submittedName>
        <fullName evidence="9">Site-specific integrase</fullName>
    </submittedName>
</protein>
<feature type="domain" description="Tyr recombinase" evidence="7">
    <location>
        <begin position="166"/>
        <end position="388"/>
    </location>
</feature>
<dbReference type="GO" id="GO:0003677">
    <property type="term" value="F:DNA binding"/>
    <property type="evidence" value="ECO:0007669"/>
    <property type="project" value="UniProtKB-UniRule"/>
</dbReference>
<dbReference type="AlphaFoldDB" id="A0A4R4F8S2"/>
<dbReference type="CDD" id="cd01189">
    <property type="entry name" value="INT_ICEBs1_C_like"/>
    <property type="match status" value="1"/>
</dbReference>
<dbReference type="PROSITE" id="PS51900">
    <property type="entry name" value="CB"/>
    <property type="match status" value="1"/>
</dbReference>
<comment type="function">
    <text evidence="1">Site-specific tyrosine recombinase, which acts by catalyzing the cutting and rejoining of the recombining DNA molecules.</text>
</comment>
<keyword evidence="10" id="KW-1185">Reference proteome</keyword>
<dbReference type="PANTHER" id="PTHR30349:SF64">
    <property type="entry name" value="PROPHAGE INTEGRASE INTD-RELATED"/>
    <property type="match status" value="1"/>
</dbReference>
<accession>A0A4R4F8S2</accession>
<gene>
    <name evidence="9" type="ORF">E1963_18540</name>
</gene>
<dbReference type="RefSeq" id="WP_132281373.1">
    <property type="nucleotide sequence ID" value="NZ_JAOBST010000064.1"/>
</dbReference>
<comment type="caution">
    <text evidence="9">The sequence shown here is derived from an EMBL/GenBank/DDBJ whole genome shotgun (WGS) entry which is preliminary data.</text>
</comment>
<feature type="domain" description="Core-binding (CB)" evidence="8">
    <location>
        <begin position="60"/>
        <end position="143"/>
    </location>
</feature>
<dbReference type="Pfam" id="PF00589">
    <property type="entry name" value="Phage_integrase"/>
    <property type="match status" value="1"/>
</dbReference>
<proteinExistence type="inferred from homology"/>
<name>A0A4R4F8S2_9FIRM</name>
<evidence type="ECO:0000259" key="8">
    <source>
        <dbReference type="PROSITE" id="PS51900"/>
    </source>
</evidence>
<sequence>MAKRSLPKGIRENKGTYEARAVVNGIKVHLYGSNLEELIKEFDVAKENARNSDEYRKNHITLNEWFEEWFTLVKSHKVKETSIRPMKNSFKRTFGFYLGTKKIKDIKPMDVQKAINAMEKAGVSNGCMRDALGRLRECLEFAVGNQMIKVNPCLIVEVPWTYKVSKEEIALTQEEQNALLDEVEDSWYKEMFYFMCLTGVRVGELGGLQWKDIDFGKKVISIRRSLSCNYCDGVKREMLVTPKTVNFTREIPFIGEMEEILLSQREKQKQLKQELGKRWRAKEELGDLVFTTGMGSPCSRYIVDKEIKKVIKRLREKEAVTAVQENRLPREVRNFHPHTLRHTFATRCFENKMEPKVVQSLLGHSSISITFNIYTHVLDNKMEEEIKKFGVAKTQKPVELCQNDICKKRITAYSHC</sequence>
<dbReference type="InterPro" id="IPR004107">
    <property type="entry name" value="Integrase_SAM-like_N"/>
</dbReference>
<keyword evidence="3" id="KW-0229">DNA integration</keyword>
<dbReference type="EMBL" id="SMMX01000030">
    <property type="protein sequence ID" value="TDA20144.1"/>
    <property type="molecule type" value="Genomic_DNA"/>
</dbReference>
<dbReference type="PANTHER" id="PTHR30349">
    <property type="entry name" value="PHAGE INTEGRASE-RELATED"/>
    <property type="match status" value="1"/>
</dbReference>
<dbReference type="InterPro" id="IPR002104">
    <property type="entry name" value="Integrase_catalytic"/>
</dbReference>
<evidence type="ECO:0000256" key="5">
    <source>
        <dbReference type="ARBA" id="ARBA00023172"/>
    </source>
</evidence>
<dbReference type="InterPro" id="IPR050090">
    <property type="entry name" value="Tyrosine_recombinase_XerCD"/>
</dbReference>
<evidence type="ECO:0000256" key="4">
    <source>
        <dbReference type="ARBA" id="ARBA00023125"/>
    </source>
</evidence>
<dbReference type="PROSITE" id="PS51898">
    <property type="entry name" value="TYR_RECOMBINASE"/>
    <property type="match status" value="1"/>
</dbReference>
<dbReference type="Pfam" id="PF14659">
    <property type="entry name" value="Phage_int_SAM_3"/>
    <property type="match status" value="1"/>
</dbReference>
<dbReference type="GO" id="GO:0015074">
    <property type="term" value="P:DNA integration"/>
    <property type="evidence" value="ECO:0007669"/>
    <property type="project" value="UniProtKB-KW"/>
</dbReference>
<keyword evidence="4 6" id="KW-0238">DNA-binding</keyword>
<evidence type="ECO:0000313" key="10">
    <source>
        <dbReference type="Proteomes" id="UP000295710"/>
    </source>
</evidence>
<dbReference type="GO" id="GO:0006310">
    <property type="term" value="P:DNA recombination"/>
    <property type="evidence" value="ECO:0007669"/>
    <property type="project" value="UniProtKB-KW"/>
</dbReference>
<dbReference type="InterPro" id="IPR011010">
    <property type="entry name" value="DNA_brk_join_enz"/>
</dbReference>
<dbReference type="Gene3D" id="1.10.443.10">
    <property type="entry name" value="Intergrase catalytic core"/>
    <property type="match status" value="1"/>
</dbReference>
<dbReference type="Proteomes" id="UP000295710">
    <property type="component" value="Unassembled WGS sequence"/>
</dbReference>
<comment type="similarity">
    <text evidence="2">Belongs to the 'phage' integrase family.</text>
</comment>
<dbReference type="InterPro" id="IPR044068">
    <property type="entry name" value="CB"/>
</dbReference>
<evidence type="ECO:0000256" key="3">
    <source>
        <dbReference type="ARBA" id="ARBA00022908"/>
    </source>
</evidence>
<evidence type="ECO:0000259" key="7">
    <source>
        <dbReference type="PROSITE" id="PS51898"/>
    </source>
</evidence>
<dbReference type="InterPro" id="IPR010998">
    <property type="entry name" value="Integrase_recombinase_N"/>
</dbReference>
<evidence type="ECO:0000313" key="9">
    <source>
        <dbReference type="EMBL" id="TDA20144.1"/>
    </source>
</evidence>